<dbReference type="Proteomes" id="UP001519289">
    <property type="component" value="Unassembled WGS sequence"/>
</dbReference>
<protein>
    <recommendedName>
        <fullName evidence="4">Lipoprotein</fullName>
    </recommendedName>
</protein>
<keyword evidence="1" id="KW-0732">Signal</keyword>
<keyword evidence="3" id="KW-1185">Reference proteome</keyword>
<accession>A0ABS4JQV4</accession>
<feature type="chain" id="PRO_5045363756" description="Lipoprotein" evidence="1">
    <location>
        <begin position="22"/>
        <end position="170"/>
    </location>
</feature>
<organism evidence="2 3">
    <name type="scientific">Symbiobacterium terraclitae</name>
    <dbReference type="NCBI Taxonomy" id="557451"/>
    <lineage>
        <taxon>Bacteria</taxon>
        <taxon>Bacillati</taxon>
        <taxon>Bacillota</taxon>
        <taxon>Clostridia</taxon>
        <taxon>Eubacteriales</taxon>
        <taxon>Symbiobacteriaceae</taxon>
        <taxon>Symbiobacterium</taxon>
    </lineage>
</organism>
<evidence type="ECO:0000313" key="3">
    <source>
        <dbReference type="Proteomes" id="UP001519289"/>
    </source>
</evidence>
<dbReference type="RefSeq" id="WP_209466064.1">
    <property type="nucleotide sequence ID" value="NZ_JAGGLG010000008.1"/>
</dbReference>
<dbReference type="EMBL" id="JAGGLG010000008">
    <property type="protein sequence ID" value="MBP2017922.1"/>
    <property type="molecule type" value="Genomic_DNA"/>
</dbReference>
<evidence type="ECO:0000256" key="1">
    <source>
        <dbReference type="SAM" id="SignalP"/>
    </source>
</evidence>
<evidence type="ECO:0000313" key="2">
    <source>
        <dbReference type="EMBL" id="MBP2017922.1"/>
    </source>
</evidence>
<reference evidence="2 3" key="1">
    <citation type="submission" date="2021-03" db="EMBL/GenBank/DDBJ databases">
        <title>Genomic Encyclopedia of Type Strains, Phase IV (KMG-IV): sequencing the most valuable type-strain genomes for metagenomic binning, comparative biology and taxonomic classification.</title>
        <authorList>
            <person name="Goeker M."/>
        </authorList>
    </citation>
    <scope>NUCLEOTIDE SEQUENCE [LARGE SCALE GENOMIC DNA]</scope>
    <source>
        <strain evidence="2 3">DSM 27138</strain>
    </source>
</reference>
<gene>
    <name evidence="2" type="ORF">J2Z79_001308</name>
</gene>
<sequence length="170" mass="18363">MKRCMPLLAALVLLHGCSSVPTPQQVTEAQARSFFDQAVHAALTHDDVTTLCDLAGSRTNCLLDLERLQERTPTEAPEILCTYELPSQQTERAALVGGQVLVVAGADGKGDPYQTEVLVFHDGQDLKGTNIVWWSNRGIGAAKLVEDGEGNVYAMAATAGPEERDPCRDR</sequence>
<comment type="caution">
    <text evidence="2">The sequence shown here is derived from an EMBL/GenBank/DDBJ whole genome shotgun (WGS) entry which is preliminary data.</text>
</comment>
<name>A0ABS4JQV4_9FIRM</name>
<proteinExistence type="predicted"/>
<feature type="signal peptide" evidence="1">
    <location>
        <begin position="1"/>
        <end position="21"/>
    </location>
</feature>
<evidence type="ECO:0008006" key="4">
    <source>
        <dbReference type="Google" id="ProtNLM"/>
    </source>
</evidence>